<dbReference type="PROSITE" id="PS00451">
    <property type="entry name" value="PATHOGENESIS_BETVI"/>
    <property type="match status" value="1"/>
</dbReference>
<name>A0A2U1LP49_ARTAN</name>
<sequence>MSTATIEVEVPSTHSAEKVFKAFCDFETIAPKVDPAVFKSIKTIEGNGDVGTIRDFTFGDGVPFSSGKYKVDVYDPSNFTYGYTFFEGDYLQDIAESITHHVKIVPAADGGSVYKQTITYNCKGNAKPSEEALNFEKSGFEKTFRAMEAYAAAHPELY</sequence>
<evidence type="ECO:0000259" key="3">
    <source>
        <dbReference type="Pfam" id="PF00407"/>
    </source>
</evidence>
<evidence type="ECO:0000313" key="4">
    <source>
        <dbReference type="EMBL" id="PWA50775.1"/>
    </source>
</evidence>
<dbReference type="InterPro" id="IPR024949">
    <property type="entry name" value="Bet_v_I_allergen"/>
</dbReference>
<dbReference type="AlphaFoldDB" id="A0A2U1LP49"/>
<dbReference type="GO" id="GO:0005737">
    <property type="term" value="C:cytoplasm"/>
    <property type="evidence" value="ECO:0007669"/>
    <property type="project" value="TreeGrafter"/>
</dbReference>
<dbReference type="Pfam" id="PF00407">
    <property type="entry name" value="Bet_v_1"/>
    <property type="match status" value="1"/>
</dbReference>
<dbReference type="FunFam" id="3.30.530.20:FF:000007">
    <property type="entry name" value="Major pollen allergen Bet v 1-A"/>
    <property type="match status" value="1"/>
</dbReference>
<dbReference type="CDD" id="cd07816">
    <property type="entry name" value="Bet_v1-like"/>
    <property type="match status" value="1"/>
</dbReference>
<reference evidence="4 6" key="1">
    <citation type="journal article" date="2018" name="Mol. Plant">
        <title>The genome of Artemisia annua provides insight into the evolution of Asteraceae family and artemisinin biosynthesis.</title>
        <authorList>
            <person name="Shen Q."/>
            <person name="Zhang L."/>
            <person name="Liao Z."/>
            <person name="Wang S."/>
            <person name="Yan T."/>
            <person name="Shi P."/>
            <person name="Liu M."/>
            <person name="Fu X."/>
            <person name="Pan Q."/>
            <person name="Wang Y."/>
            <person name="Lv Z."/>
            <person name="Lu X."/>
            <person name="Zhang F."/>
            <person name="Jiang W."/>
            <person name="Ma Y."/>
            <person name="Chen M."/>
            <person name="Hao X."/>
            <person name="Li L."/>
            <person name="Tang Y."/>
            <person name="Lv G."/>
            <person name="Zhou Y."/>
            <person name="Sun X."/>
            <person name="Brodelius P.E."/>
            <person name="Rose J.K.C."/>
            <person name="Tang K."/>
        </authorList>
    </citation>
    <scope>NUCLEOTIDE SEQUENCE [LARGE SCALE GENOMIC DNA]</scope>
    <source>
        <strain evidence="6">cv. Huhao1</strain>
        <tissue evidence="4">Leaf</tissue>
    </source>
</reference>
<dbReference type="EMBL" id="PKPP01008404">
    <property type="protein sequence ID" value="PWA50775.1"/>
    <property type="molecule type" value="Genomic_DNA"/>
</dbReference>
<evidence type="ECO:0000256" key="2">
    <source>
        <dbReference type="RuleBase" id="RU000409"/>
    </source>
</evidence>
<dbReference type="PRINTS" id="PR00634">
    <property type="entry name" value="BETALLERGEN"/>
</dbReference>
<evidence type="ECO:0000313" key="6">
    <source>
        <dbReference type="Proteomes" id="UP000245207"/>
    </source>
</evidence>
<dbReference type="OrthoDB" id="1858506at2759"/>
<evidence type="ECO:0000313" key="5">
    <source>
        <dbReference type="EMBL" id="PWA65240.1"/>
    </source>
</evidence>
<dbReference type="STRING" id="35608.A0A2U1LP49"/>
<comment type="caution">
    <text evidence="4">The sequence shown here is derived from an EMBL/GenBank/DDBJ whole genome shotgun (WGS) entry which is preliminary data.</text>
</comment>
<accession>A0A2U1LP49</accession>
<dbReference type="GO" id="GO:0009738">
    <property type="term" value="P:abscisic acid-activated signaling pathway"/>
    <property type="evidence" value="ECO:0007669"/>
    <property type="project" value="InterPro"/>
</dbReference>
<dbReference type="Proteomes" id="UP000245207">
    <property type="component" value="Unassembled WGS sequence"/>
</dbReference>
<organism evidence="4 6">
    <name type="scientific">Artemisia annua</name>
    <name type="common">Sweet wormwood</name>
    <dbReference type="NCBI Taxonomy" id="35608"/>
    <lineage>
        <taxon>Eukaryota</taxon>
        <taxon>Viridiplantae</taxon>
        <taxon>Streptophyta</taxon>
        <taxon>Embryophyta</taxon>
        <taxon>Tracheophyta</taxon>
        <taxon>Spermatophyta</taxon>
        <taxon>Magnoliopsida</taxon>
        <taxon>eudicotyledons</taxon>
        <taxon>Gunneridae</taxon>
        <taxon>Pentapetalae</taxon>
        <taxon>asterids</taxon>
        <taxon>campanulids</taxon>
        <taxon>Asterales</taxon>
        <taxon>Asteraceae</taxon>
        <taxon>Asteroideae</taxon>
        <taxon>Anthemideae</taxon>
        <taxon>Artemisiinae</taxon>
        <taxon>Artemisia</taxon>
    </lineage>
</organism>
<dbReference type="PANTHER" id="PTHR31213:SF55">
    <property type="entry name" value="STRESS-INDUCED PROTEIN SAM22"/>
    <property type="match status" value="1"/>
</dbReference>
<dbReference type="InterPro" id="IPR023393">
    <property type="entry name" value="START-like_dom_sf"/>
</dbReference>
<protein>
    <submittedName>
        <fullName evidence="4">Bet v I domain-containing protein</fullName>
    </submittedName>
</protein>
<gene>
    <name evidence="5" type="ORF">CTI12_AA335080</name>
    <name evidence="4" type="ORF">CTI12_AA469570</name>
</gene>
<evidence type="ECO:0000256" key="1">
    <source>
        <dbReference type="ARBA" id="ARBA00009744"/>
    </source>
</evidence>
<keyword evidence="2" id="KW-0611">Plant defense</keyword>
<keyword evidence="6" id="KW-1185">Reference proteome</keyword>
<dbReference type="Gene3D" id="3.30.530.20">
    <property type="match status" value="1"/>
</dbReference>
<proteinExistence type="inferred from homology"/>
<dbReference type="GO" id="GO:0006952">
    <property type="term" value="P:defense response"/>
    <property type="evidence" value="ECO:0007669"/>
    <property type="project" value="UniProtKB-KW"/>
</dbReference>
<dbReference type="SUPFAM" id="SSF55961">
    <property type="entry name" value="Bet v1-like"/>
    <property type="match status" value="1"/>
</dbReference>
<keyword evidence="2" id="KW-0568">Pathogenesis-related protein</keyword>
<dbReference type="GO" id="GO:0038023">
    <property type="term" value="F:signaling receptor activity"/>
    <property type="evidence" value="ECO:0007669"/>
    <property type="project" value="InterPro"/>
</dbReference>
<dbReference type="GO" id="GO:0010427">
    <property type="term" value="F:abscisic acid binding"/>
    <property type="evidence" value="ECO:0007669"/>
    <property type="project" value="InterPro"/>
</dbReference>
<dbReference type="GO" id="GO:0005634">
    <property type="term" value="C:nucleus"/>
    <property type="evidence" value="ECO:0007669"/>
    <property type="project" value="TreeGrafter"/>
</dbReference>
<feature type="domain" description="Bet v I/Major latex protein" evidence="3">
    <location>
        <begin position="1"/>
        <end position="151"/>
    </location>
</feature>
<dbReference type="InterPro" id="IPR050279">
    <property type="entry name" value="Plant_def-hormone_signal"/>
</dbReference>
<dbReference type="InterPro" id="IPR000916">
    <property type="entry name" value="Bet_v_I/MLP"/>
</dbReference>
<dbReference type="PANTHER" id="PTHR31213">
    <property type="entry name" value="OS08G0374000 PROTEIN-RELATED"/>
    <property type="match status" value="1"/>
</dbReference>
<dbReference type="EMBL" id="PKPP01004263">
    <property type="protein sequence ID" value="PWA65240.1"/>
    <property type="molecule type" value="Genomic_DNA"/>
</dbReference>
<comment type="similarity">
    <text evidence="1 2">Belongs to the BetVI family.</text>
</comment>
<dbReference type="GO" id="GO:0004864">
    <property type="term" value="F:protein phosphatase inhibitor activity"/>
    <property type="evidence" value="ECO:0007669"/>
    <property type="project" value="InterPro"/>
</dbReference>